<name>A0ABV3T3B0_9ACTN</name>
<dbReference type="Proteomes" id="UP001556631">
    <property type="component" value="Unassembled WGS sequence"/>
</dbReference>
<evidence type="ECO:0000313" key="3">
    <source>
        <dbReference type="Proteomes" id="UP001556631"/>
    </source>
</evidence>
<comment type="caution">
    <text evidence="2">The sequence shown here is derived from an EMBL/GenBank/DDBJ whole genome shotgun (WGS) entry which is preliminary data.</text>
</comment>
<sequence length="74" mass="7853">MTTTPMARPGDRIVVRGTHVGDADRVGEIVEVRHEDGSPPYVVHWSDGHEGLFFPGTDAFVQHAGADGQPGATS</sequence>
<dbReference type="EMBL" id="JBFPJR010000033">
    <property type="protein sequence ID" value="MEX0429122.1"/>
    <property type="molecule type" value="Genomic_DNA"/>
</dbReference>
<organism evidence="2 3">
    <name type="scientific">Nocardioides eburneus</name>
    <dbReference type="NCBI Taxonomy" id="3231482"/>
    <lineage>
        <taxon>Bacteria</taxon>
        <taxon>Bacillati</taxon>
        <taxon>Actinomycetota</taxon>
        <taxon>Actinomycetes</taxon>
        <taxon>Propionibacteriales</taxon>
        <taxon>Nocardioidaceae</taxon>
        <taxon>Nocardioides</taxon>
    </lineage>
</organism>
<dbReference type="SUPFAM" id="SSF50118">
    <property type="entry name" value="Cell growth inhibitor/plasmid maintenance toxic component"/>
    <property type="match status" value="1"/>
</dbReference>
<gene>
    <name evidence="2" type="ORF">AB3X52_15980</name>
</gene>
<reference evidence="2 3" key="1">
    <citation type="submission" date="2024-07" db="EMBL/GenBank/DDBJ databases">
        <authorList>
            <person name="Lee S."/>
            <person name="Kang M."/>
        </authorList>
    </citation>
    <scope>NUCLEOTIDE SEQUENCE [LARGE SCALE GENOMIC DNA]</scope>
    <source>
        <strain evidence="2 3">DS6</strain>
    </source>
</reference>
<dbReference type="RefSeq" id="WP_367995091.1">
    <property type="nucleotide sequence ID" value="NZ_JBFPJR010000033.1"/>
</dbReference>
<dbReference type="Gene3D" id="2.30.30.440">
    <property type="entry name" value="Domain of unknown function DUF1918"/>
    <property type="match status" value="1"/>
</dbReference>
<evidence type="ECO:0000259" key="1">
    <source>
        <dbReference type="Pfam" id="PF08940"/>
    </source>
</evidence>
<accession>A0ABV3T3B0</accession>
<evidence type="ECO:0000313" key="2">
    <source>
        <dbReference type="EMBL" id="MEX0429122.1"/>
    </source>
</evidence>
<feature type="domain" description="DUF1918" evidence="1">
    <location>
        <begin position="7"/>
        <end position="61"/>
    </location>
</feature>
<dbReference type="InterPro" id="IPR015035">
    <property type="entry name" value="DUF1918"/>
</dbReference>
<protein>
    <submittedName>
        <fullName evidence="2">DUF1918 domain-containing protein</fullName>
    </submittedName>
</protein>
<dbReference type="Pfam" id="PF08940">
    <property type="entry name" value="DUF1918"/>
    <property type="match status" value="1"/>
</dbReference>
<keyword evidence="3" id="KW-1185">Reference proteome</keyword>
<proteinExistence type="predicted"/>